<dbReference type="Gene3D" id="1.25.40.10">
    <property type="entry name" value="Tetratricopeptide repeat domain"/>
    <property type="match status" value="1"/>
</dbReference>
<sequence length="168" mass="18220">TYAFPDTTDVATKEWHITSESANLIAFALANTGRVQDATELFGLGSRMKNSSRKGFQITDSDPTPETMSVLLKALGDAGDWQMAEKIFNESLFYGAPVGTPLYNAMLNVYGNTGQIQSMLAMIKEMNLQSNLSRSLTASEVDKTVSVIPNGESAAAIFMVSFVFIVTE</sequence>
<evidence type="ECO:0000313" key="2">
    <source>
        <dbReference type="Proteomes" id="UP000054560"/>
    </source>
</evidence>
<accession>A0A0L0F598</accession>
<reference evidence="1 2" key="1">
    <citation type="submission" date="2011-02" db="EMBL/GenBank/DDBJ databases">
        <title>The Genome Sequence of Sphaeroforma arctica JP610.</title>
        <authorList>
            <consortium name="The Broad Institute Genome Sequencing Platform"/>
            <person name="Russ C."/>
            <person name="Cuomo C."/>
            <person name="Young S.K."/>
            <person name="Zeng Q."/>
            <person name="Gargeya S."/>
            <person name="Alvarado L."/>
            <person name="Berlin A."/>
            <person name="Chapman S.B."/>
            <person name="Chen Z."/>
            <person name="Freedman E."/>
            <person name="Gellesch M."/>
            <person name="Goldberg J."/>
            <person name="Griggs A."/>
            <person name="Gujja S."/>
            <person name="Heilman E."/>
            <person name="Heiman D."/>
            <person name="Howarth C."/>
            <person name="Mehta T."/>
            <person name="Neiman D."/>
            <person name="Pearson M."/>
            <person name="Roberts A."/>
            <person name="Saif S."/>
            <person name="Shea T."/>
            <person name="Shenoy N."/>
            <person name="Sisk P."/>
            <person name="Stolte C."/>
            <person name="Sykes S."/>
            <person name="White J."/>
            <person name="Yandava C."/>
            <person name="Burger G."/>
            <person name="Gray M.W."/>
            <person name="Holland P.W.H."/>
            <person name="King N."/>
            <person name="Lang F.B.F."/>
            <person name="Roger A.J."/>
            <person name="Ruiz-Trillo I."/>
            <person name="Haas B."/>
            <person name="Nusbaum C."/>
            <person name="Birren B."/>
        </authorList>
    </citation>
    <scope>NUCLEOTIDE SEQUENCE [LARGE SCALE GENOMIC DNA]</scope>
    <source>
        <strain evidence="1 2">JP610</strain>
    </source>
</reference>
<name>A0A0L0F598_9EUKA</name>
<feature type="non-terminal residue" evidence="1">
    <location>
        <position position="168"/>
    </location>
</feature>
<proteinExistence type="predicted"/>
<evidence type="ECO:0008006" key="3">
    <source>
        <dbReference type="Google" id="ProtNLM"/>
    </source>
</evidence>
<dbReference type="Proteomes" id="UP000054560">
    <property type="component" value="Unassembled WGS sequence"/>
</dbReference>
<keyword evidence="2" id="KW-1185">Reference proteome</keyword>
<protein>
    <recommendedName>
        <fullName evidence="3">Pentacotripeptide-repeat region of PRORP domain-containing protein</fullName>
    </recommendedName>
</protein>
<dbReference type="EMBL" id="KQ248136">
    <property type="protein sequence ID" value="KNC71779.1"/>
    <property type="molecule type" value="Genomic_DNA"/>
</dbReference>
<dbReference type="InterPro" id="IPR002885">
    <property type="entry name" value="PPR_rpt"/>
</dbReference>
<dbReference type="AlphaFoldDB" id="A0A0L0F598"/>
<dbReference type="GeneID" id="25916184"/>
<dbReference type="Pfam" id="PF01535">
    <property type="entry name" value="PPR"/>
    <property type="match status" value="2"/>
</dbReference>
<dbReference type="RefSeq" id="XP_014145681.1">
    <property type="nucleotide sequence ID" value="XM_014290206.1"/>
</dbReference>
<dbReference type="NCBIfam" id="TIGR00756">
    <property type="entry name" value="PPR"/>
    <property type="match status" value="1"/>
</dbReference>
<feature type="non-terminal residue" evidence="1">
    <location>
        <position position="1"/>
    </location>
</feature>
<organism evidence="1 2">
    <name type="scientific">Sphaeroforma arctica JP610</name>
    <dbReference type="NCBI Taxonomy" id="667725"/>
    <lineage>
        <taxon>Eukaryota</taxon>
        <taxon>Ichthyosporea</taxon>
        <taxon>Ichthyophonida</taxon>
        <taxon>Sphaeroforma</taxon>
    </lineage>
</organism>
<gene>
    <name evidence="1" type="ORF">SARC_15680</name>
</gene>
<evidence type="ECO:0000313" key="1">
    <source>
        <dbReference type="EMBL" id="KNC71779.1"/>
    </source>
</evidence>
<dbReference type="InterPro" id="IPR011990">
    <property type="entry name" value="TPR-like_helical_dom_sf"/>
</dbReference>